<proteinExistence type="predicted"/>
<accession>A0A8J3IJF0</accession>
<dbReference type="InterPro" id="IPR008792">
    <property type="entry name" value="PQQD"/>
</dbReference>
<evidence type="ECO:0000313" key="2">
    <source>
        <dbReference type="Proteomes" id="UP000597444"/>
    </source>
</evidence>
<reference evidence="1" key="1">
    <citation type="submission" date="2020-10" db="EMBL/GenBank/DDBJ databases">
        <title>Taxonomic study of unclassified bacteria belonging to the class Ktedonobacteria.</title>
        <authorList>
            <person name="Yabe S."/>
            <person name="Wang C.M."/>
            <person name="Zheng Y."/>
            <person name="Sakai Y."/>
            <person name="Cavaletti L."/>
            <person name="Monciardini P."/>
            <person name="Donadio S."/>
        </authorList>
    </citation>
    <scope>NUCLEOTIDE SEQUENCE</scope>
    <source>
        <strain evidence="1">ID150040</strain>
    </source>
</reference>
<dbReference type="EMBL" id="BNJK01000001">
    <property type="protein sequence ID" value="GHO90741.1"/>
    <property type="molecule type" value="Genomic_DNA"/>
</dbReference>
<dbReference type="RefSeq" id="WP_220201688.1">
    <property type="nucleotide sequence ID" value="NZ_BNJK01000001.1"/>
</dbReference>
<sequence length="93" mass="10179">MSLFQLVEHAVFDTTDGDGVLLDGLSGYYFHLNPVATRMLEAALCYPTLDEVVARLHDAIEADDATLRDGVSLLQAQLRVHHLLVNEKGTAIS</sequence>
<evidence type="ECO:0000313" key="1">
    <source>
        <dbReference type="EMBL" id="GHO90741.1"/>
    </source>
</evidence>
<dbReference type="Pfam" id="PF05402">
    <property type="entry name" value="PqqD"/>
    <property type="match status" value="1"/>
</dbReference>
<keyword evidence="2" id="KW-1185">Reference proteome</keyword>
<comment type="caution">
    <text evidence="1">The sequence shown here is derived from an EMBL/GenBank/DDBJ whole genome shotgun (WGS) entry which is preliminary data.</text>
</comment>
<dbReference type="InterPro" id="IPR041881">
    <property type="entry name" value="PqqD_sf"/>
</dbReference>
<protein>
    <recommendedName>
        <fullName evidence="3">HPr-rel-A system PqqD family protein</fullName>
    </recommendedName>
</protein>
<name>A0A8J3IJF0_9CHLR</name>
<dbReference type="AlphaFoldDB" id="A0A8J3IJF0"/>
<gene>
    <name evidence="1" type="ORF">KSF_007890</name>
</gene>
<dbReference type="Gene3D" id="1.10.10.1150">
    <property type="entry name" value="Coenzyme PQQ synthesis protein D (PqqD)"/>
    <property type="match status" value="1"/>
</dbReference>
<evidence type="ECO:0008006" key="3">
    <source>
        <dbReference type="Google" id="ProtNLM"/>
    </source>
</evidence>
<dbReference type="Proteomes" id="UP000597444">
    <property type="component" value="Unassembled WGS sequence"/>
</dbReference>
<organism evidence="1 2">
    <name type="scientific">Reticulibacter mediterranei</name>
    <dbReference type="NCBI Taxonomy" id="2778369"/>
    <lineage>
        <taxon>Bacteria</taxon>
        <taxon>Bacillati</taxon>
        <taxon>Chloroflexota</taxon>
        <taxon>Ktedonobacteria</taxon>
        <taxon>Ktedonobacterales</taxon>
        <taxon>Reticulibacteraceae</taxon>
        <taxon>Reticulibacter</taxon>
    </lineage>
</organism>